<proteinExistence type="predicted"/>
<protein>
    <recommendedName>
        <fullName evidence="4">Sugar ABC transporter permease</fullName>
    </recommendedName>
</protein>
<keyword evidence="1" id="KW-0472">Membrane</keyword>
<keyword evidence="1" id="KW-1133">Transmembrane helix</keyword>
<feature type="transmembrane region" description="Helical" evidence="1">
    <location>
        <begin position="16"/>
        <end position="34"/>
    </location>
</feature>
<accession>A0ABS8LUU1</accession>
<evidence type="ECO:0000256" key="1">
    <source>
        <dbReference type="SAM" id="Phobius"/>
    </source>
</evidence>
<comment type="caution">
    <text evidence="2">The sequence shown here is derived from an EMBL/GenBank/DDBJ whole genome shotgun (WGS) entry which is preliminary data.</text>
</comment>
<organism evidence="2 3">
    <name type="scientific">Flavobacterium lipolyticum</name>
    <dbReference type="NCBI Taxonomy" id="2893754"/>
    <lineage>
        <taxon>Bacteria</taxon>
        <taxon>Pseudomonadati</taxon>
        <taxon>Bacteroidota</taxon>
        <taxon>Flavobacteriia</taxon>
        <taxon>Flavobacteriales</taxon>
        <taxon>Flavobacteriaceae</taxon>
        <taxon>Flavobacterium</taxon>
    </lineage>
</organism>
<gene>
    <name evidence="2" type="ORF">LNQ34_00590</name>
</gene>
<sequence>MAATAYNSKSKLTRDLSISLFLYALPVLAIFLYFKLTNGVIAQSHIALPSFLEFIKPAFENIRT</sequence>
<name>A0ABS8LUU1_9FLAO</name>
<keyword evidence="1" id="KW-0812">Transmembrane</keyword>
<evidence type="ECO:0008006" key="4">
    <source>
        <dbReference type="Google" id="ProtNLM"/>
    </source>
</evidence>
<dbReference type="RefSeq" id="WP_229998325.1">
    <property type="nucleotide sequence ID" value="NZ_JAJJMN010000001.1"/>
</dbReference>
<dbReference type="EMBL" id="JAJJMN010000001">
    <property type="protein sequence ID" value="MCC9016269.1"/>
    <property type="molecule type" value="Genomic_DNA"/>
</dbReference>
<dbReference type="Proteomes" id="UP001430700">
    <property type="component" value="Unassembled WGS sequence"/>
</dbReference>
<evidence type="ECO:0000313" key="2">
    <source>
        <dbReference type="EMBL" id="MCC9016269.1"/>
    </source>
</evidence>
<keyword evidence="3" id="KW-1185">Reference proteome</keyword>
<evidence type="ECO:0000313" key="3">
    <source>
        <dbReference type="Proteomes" id="UP001430700"/>
    </source>
</evidence>
<reference evidence="2" key="1">
    <citation type="submission" date="2021-11" db="EMBL/GenBank/DDBJ databases">
        <title>Description of novel Flavobacterium species.</title>
        <authorList>
            <person name="Saticioglu I.B."/>
            <person name="Ay H."/>
            <person name="Altun S."/>
            <person name="Duman M."/>
        </authorList>
    </citation>
    <scope>NUCLEOTIDE SEQUENCE</scope>
    <source>
        <strain evidence="2">F-126</strain>
    </source>
</reference>